<comment type="caution">
    <text evidence="2">The sequence shown here is derived from an EMBL/GenBank/DDBJ whole genome shotgun (WGS) entry which is preliminary data.</text>
</comment>
<dbReference type="InterPro" id="IPR005133">
    <property type="entry name" value="PhaG_MnhG_YufB"/>
</dbReference>
<feature type="transmembrane region" description="Helical" evidence="1">
    <location>
        <begin position="59"/>
        <end position="82"/>
    </location>
</feature>
<evidence type="ECO:0008006" key="4">
    <source>
        <dbReference type="Google" id="ProtNLM"/>
    </source>
</evidence>
<name>A0A164NEP2_9NOCA</name>
<evidence type="ECO:0000313" key="2">
    <source>
        <dbReference type="EMBL" id="KZM74281.1"/>
    </source>
</evidence>
<dbReference type="GO" id="GO:0098662">
    <property type="term" value="P:inorganic cation transmembrane transport"/>
    <property type="evidence" value="ECO:0007669"/>
    <property type="project" value="InterPro"/>
</dbReference>
<keyword evidence="3" id="KW-1185">Reference proteome</keyword>
<feature type="transmembrane region" description="Helical" evidence="1">
    <location>
        <begin position="33"/>
        <end position="53"/>
    </location>
</feature>
<dbReference type="STRING" id="455432.AWN90_24575"/>
<dbReference type="GO" id="GO:0015297">
    <property type="term" value="F:antiporter activity"/>
    <property type="evidence" value="ECO:0007669"/>
    <property type="project" value="InterPro"/>
</dbReference>
<accession>A0A164NEP2</accession>
<organism evidence="2 3">
    <name type="scientific">Nocardia terpenica</name>
    <dbReference type="NCBI Taxonomy" id="455432"/>
    <lineage>
        <taxon>Bacteria</taxon>
        <taxon>Bacillati</taxon>
        <taxon>Actinomycetota</taxon>
        <taxon>Actinomycetes</taxon>
        <taxon>Mycobacteriales</taxon>
        <taxon>Nocardiaceae</taxon>
        <taxon>Nocardia</taxon>
    </lineage>
</organism>
<sequence length="98" mass="9689">MGDAAAGLLGLAVAVAVVSALATLRARNLHARLHFPGMISSISGPLIALAVLLQAGPGLTALTVAGIALLSALTTPVLTAAIGKLNTPTGRDTEARSR</sequence>
<evidence type="ECO:0000256" key="1">
    <source>
        <dbReference type="SAM" id="Phobius"/>
    </source>
</evidence>
<proteinExistence type="predicted"/>
<dbReference type="OrthoDB" id="4571369at2"/>
<protein>
    <recommendedName>
        <fullName evidence="4">Sodium:proton antiporter</fullName>
    </recommendedName>
</protein>
<dbReference type="AlphaFoldDB" id="A0A164NEP2"/>
<gene>
    <name evidence="2" type="ORF">AWN90_24575</name>
</gene>
<feature type="transmembrane region" description="Helical" evidence="1">
    <location>
        <begin position="6"/>
        <end position="26"/>
    </location>
</feature>
<dbReference type="EMBL" id="LWGR01000005">
    <property type="protein sequence ID" value="KZM74281.1"/>
    <property type="molecule type" value="Genomic_DNA"/>
</dbReference>
<dbReference type="Pfam" id="PF03334">
    <property type="entry name" value="PhaG_MnhG_YufB"/>
    <property type="match status" value="1"/>
</dbReference>
<keyword evidence="1" id="KW-0472">Membrane</keyword>
<evidence type="ECO:0000313" key="3">
    <source>
        <dbReference type="Proteomes" id="UP000076512"/>
    </source>
</evidence>
<dbReference type="Proteomes" id="UP000076512">
    <property type="component" value="Unassembled WGS sequence"/>
</dbReference>
<reference evidence="2 3" key="1">
    <citation type="submission" date="2016-04" db="EMBL/GenBank/DDBJ databases">
        <authorList>
            <person name="Evans L.H."/>
            <person name="Alamgir A."/>
            <person name="Owens N."/>
            <person name="Weber N.D."/>
            <person name="Virtaneva K."/>
            <person name="Barbian K."/>
            <person name="Babar A."/>
            <person name="Rosenke K."/>
        </authorList>
    </citation>
    <scope>NUCLEOTIDE SEQUENCE [LARGE SCALE GENOMIC DNA]</scope>
    <source>
        <strain evidence="2 3">IFM 0406</strain>
    </source>
</reference>
<dbReference type="RefSeq" id="WP_067587426.1">
    <property type="nucleotide sequence ID" value="NZ_JABMCZ010000005.1"/>
</dbReference>
<keyword evidence="1" id="KW-1133">Transmembrane helix</keyword>
<keyword evidence="1" id="KW-0812">Transmembrane</keyword>